<feature type="compositionally biased region" description="Polar residues" evidence="1">
    <location>
        <begin position="382"/>
        <end position="410"/>
    </location>
</feature>
<dbReference type="InParanoid" id="A0A2I3GKZ8"/>
<reference evidence="2" key="3">
    <citation type="submission" date="2025-09" db="UniProtKB">
        <authorList>
            <consortium name="Ensembl"/>
        </authorList>
    </citation>
    <scope>IDENTIFICATION</scope>
</reference>
<feature type="compositionally biased region" description="Basic and acidic residues" evidence="1">
    <location>
        <begin position="63"/>
        <end position="74"/>
    </location>
</feature>
<dbReference type="GeneTree" id="ENSGT00940000163029"/>
<gene>
    <name evidence="2" type="primary">LOC100581708</name>
</gene>
<proteinExistence type="predicted"/>
<dbReference type="Ensembl" id="ENSNLET00000034833.1">
    <property type="protein sequence ID" value="ENSNLEP00000031971.1"/>
    <property type="gene ID" value="ENSNLEG00000033755.1"/>
</dbReference>
<dbReference type="OMA" id="PSHFWAS"/>
<dbReference type="PANTHER" id="PTHR15566">
    <property type="entry name" value="POM121-LIKE"/>
    <property type="match status" value="1"/>
</dbReference>
<dbReference type="Pfam" id="PF15229">
    <property type="entry name" value="POM121"/>
    <property type="match status" value="2"/>
</dbReference>
<feature type="compositionally biased region" description="Polar residues" evidence="1">
    <location>
        <begin position="289"/>
        <end position="311"/>
    </location>
</feature>
<dbReference type="STRING" id="61853.ENSNLEP00000031971"/>
<keyword evidence="3" id="KW-1185">Reference proteome</keyword>
<dbReference type="InterPro" id="IPR043220">
    <property type="entry name" value="POM121-like_prot_1"/>
</dbReference>
<feature type="compositionally biased region" description="Polar residues" evidence="1">
    <location>
        <begin position="110"/>
        <end position="125"/>
    </location>
</feature>
<feature type="compositionally biased region" description="Low complexity" evidence="1">
    <location>
        <begin position="335"/>
        <end position="344"/>
    </location>
</feature>
<feature type="compositionally biased region" description="Polar residues" evidence="1">
    <location>
        <begin position="75"/>
        <end position="100"/>
    </location>
</feature>
<accession>A0A2I3GKZ8</accession>
<reference evidence="2" key="1">
    <citation type="submission" date="2012-10" db="EMBL/GenBank/DDBJ databases">
        <authorList>
            <consortium name="Gibbon Genome Sequencing Consortium"/>
        </authorList>
    </citation>
    <scope>NUCLEOTIDE SEQUENCE [LARGE SCALE GENOMIC DNA]</scope>
</reference>
<reference evidence="2" key="2">
    <citation type="submission" date="2025-08" db="UniProtKB">
        <authorList>
            <consortium name="Ensembl"/>
        </authorList>
    </citation>
    <scope>IDENTIFICATION</scope>
</reference>
<feature type="compositionally biased region" description="Polar residues" evidence="1">
    <location>
        <begin position="345"/>
        <end position="355"/>
    </location>
</feature>
<feature type="region of interest" description="Disordered" evidence="1">
    <location>
        <begin position="1"/>
        <end position="183"/>
    </location>
</feature>
<sequence>MSRALKESGAGMPEQDEDPRVQENPDYQRRVPEVTGDARSAFRPLRDNGGHSPFVPRPGPLQRDLHAQRSEVRSNQRSQTSWTSSCTKRNAISSSYSSTGGFPWLKQRRGSASSHCQLTVRSSKTASEDRPQAVSSGHTQCEKTADIAPGQTLALRNDSSRSQTSRPRRRKFTLLPRRRGEPLRLPPPLELGFRVTAEDLDLEKQAVFECINSVLRGEPKAIWDCRPSRPSHALSSLATGASGLPAVSKAPGMDAQQERHKSQDCLASAAEVPSTAPVSGKNRRPPGSLFSSSDPLPATSSHSRDSAQVTSLIPAPFPAASMDAGMRRTRPGTSAPAADAAAPPTSTLNPTSGSLLNGVDGGPSHFWASATAAAGAQRSEGRSNPRSQTSWMSSCPKQNAISSSYSSTGGQPKARPALLESGHEW</sequence>
<name>A0A2I3GKZ8_NOMLE</name>
<evidence type="ECO:0000313" key="3">
    <source>
        <dbReference type="Proteomes" id="UP000001073"/>
    </source>
</evidence>
<evidence type="ECO:0000313" key="2">
    <source>
        <dbReference type="Ensembl" id="ENSNLEP00000031971.1"/>
    </source>
</evidence>
<dbReference type="AlphaFoldDB" id="A0A2I3GKZ8"/>
<organism evidence="2 3">
    <name type="scientific">Nomascus leucogenys</name>
    <name type="common">Northern white-cheeked gibbon</name>
    <name type="synonym">Hylobates leucogenys</name>
    <dbReference type="NCBI Taxonomy" id="61853"/>
    <lineage>
        <taxon>Eukaryota</taxon>
        <taxon>Metazoa</taxon>
        <taxon>Chordata</taxon>
        <taxon>Craniata</taxon>
        <taxon>Vertebrata</taxon>
        <taxon>Euteleostomi</taxon>
        <taxon>Mammalia</taxon>
        <taxon>Eutheria</taxon>
        <taxon>Euarchontoglires</taxon>
        <taxon>Primates</taxon>
        <taxon>Haplorrhini</taxon>
        <taxon>Catarrhini</taxon>
        <taxon>Hylobatidae</taxon>
        <taxon>Nomascus</taxon>
    </lineage>
</organism>
<dbReference type="PANTHER" id="PTHR15566:SF4">
    <property type="entry name" value="POM121-LIKE PROTEIN 1-RELATED"/>
    <property type="match status" value="1"/>
</dbReference>
<feature type="region of interest" description="Disordered" evidence="1">
    <location>
        <begin position="245"/>
        <end position="425"/>
    </location>
</feature>
<dbReference type="Proteomes" id="UP000001073">
    <property type="component" value="Unplaced"/>
</dbReference>
<feature type="compositionally biased region" description="Basic and acidic residues" evidence="1">
    <location>
        <begin position="18"/>
        <end position="32"/>
    </location>
</feature>
<protein>
    <submittedName>
        <fullName evidence="2">Uncharacterized protein</fullName>
    </submittedName>
</protein>
<evidence type="ECO:0000256" key="1">
    <source>
        <dbReference type="SAM" id="MobiDB-lite"/>
    </source>
</evidence>